<reference evidence="2" key="1">
    <citation type="submission" date="2023-01" db="EMBL/GenBank/DDBJ databases">
        <title>Key to firefly adult light organ development and bioluminescence: homeobox transcription factors regulate luciferase expression and transportation to peroxisome.</title>
        <authorList>
            <person name="Fu X."/>
        </authorList>
    </citation>
    <scope>NUCLEOTIDE SEQUENCE [LARGE SCALE GENOMIC DNA]</scope>
</reference>
<organism evidence="1 2">
    <name type="scientific">Aquatica leii</name>
    <dbReference type="NCBI Taxonomy" id="1421715"/>
    <lineage>
        <taxon>Eukaryota</taxon>
        <taxon>Metazoa</taxon>
        <taxon>Ecdysozoa</taxon>
        <taxon>Arthropoda</taxon>
        <taxon>Hexapoda</taxon>
        <taxon>Insecta</taxon>
        <taxon>Pterygota</taxon>
        <taxon>Neoptera</taxon>
        <taxon>Endopterygota</taxon>
        <taxon>Coleoptera</taxon>
        <taxon>Polyphaga</taxon>
        <taxon>Elateriformia</taxon>
        <taxon>Elateroidea</taxon>
        <taxon>Lampyridae</taxon>
        <taxon>Luciolinae</taxon>
        <taxon>Aquatica</taxon>
    </lineage>
</organism>
<proteinExistence type="predicted"/>
<dbReference type="PANTHER" id="PTHR33173:SF2">
    <property type="entry name" value="MYND-TYPE DOMAIN-CONTAINING PROTEIN"/>
    <property type="match status" value="1"/>
</dbReference>
<dbReference type="PANTHER" id="PTHR33173">
    <property type="match status" value="1"/>
</dbReference>
<accession>A0AAN7NYR7</accession>
<sequence length="374" mass="42554">MSQLKQFLVQGNLPLKIFVSEDQIAVIQTIQYEPKINEMVGFVSPLNPETGFPERGRFVVNTLTDIQRAFNEETLQDTAPSFCICVYGSDNKFSAEDVLNRWQYLKKQDSLHDIEIVGFSSDDDTRCLKAIKEASNFPVSVDTINNDCPYKPYFQMSFSPEKCIFIQDTVHVGTKLKTRFLKPNVYLPMENFVVSVRHIEQLIGTISKDQHMLCRSYLDGRTYFTTKTSFRGRNNIYTSAGTNDAVNDSGVLGLYPEECESDTGSMIVVGLPNVKTDNDLFEDIAEDLGDNNPDHNNLRSEADNLEEILLEEISDTEIRDIKTDLNLLSGFDSLNFKDYGDENLKKNKESTSFLKVRQSKNNYGSQIQFMLVFC</sequence>
<dbReference type="EMBL" id="JARPUR010000005">
    <property type="protein sequence ID" value="KAK4876265.1"/>
    <property type="molecule type" value="Genomic_DNA"/>
</dbReference>
<comment type="caution">
    <text evidence="1">The sequence shown here is derived from an EMBL/GenBank/DDBJ whole genome shotgun (WGS) entry which is preliminary data.</text>
</comment>
<evidence type="ECO:0000313" key="1">
    <source>
        <dbReference type="EMBL" id="KAK4876265.1"/>
    </source>
</evidence>
<evidence type="ECO:0000313" key="2">
    <source>
        <dbReference type="Proteomes" id="UP001353858"/>
    </source>
</evidence>
<keyword evidence="2" id="KW-1185">Reference proteome</keyword>
<gene>
    <name evidence="1" type="ORF">RN001_012687</name>
</gene>
<protein>
    <submittedName>
        <fullName evidence="1">Uncharacterized protein</fullName>
    </submittedName>
</protein>
<dbReference type="AlphaFoldDB" id="A0AAN7NYR7"/>
<dbReference type="Proteomes" id="UP001353858">
    <property type="component" value="Unassembled WGS sequence"/>
</dbReference>
<name>A0AAN7NYR7_9COLE</name>